<evidence type="ECO:0000256" key="1">
    <source>
        <dbReference type="SAM" id="MobiDB-lite"/>
    </source>
</evidence>
<evidence type="ECO:0000313" key="2">
    <source>
        <dbReference type="EMBL" id="MDT0440330.1"/>
    </source>
</evidence>
<evidence type="ECO:0000313" key="3">
    <source>
        <dbReference type="Proteomes" id="UP001183535"/>
    </source>
</evidence>
<protein>
    <submittedName>
        <fullName evidence="2">Uncharacterized protein</fullName>
    </submittedName>
</protein>
<keyword evidence="3" id="KW-1185">Reference proteome</keyword>
<reference evidence="3" key="1">
    <citation type="submission" date="2023-07" db="EMBL/GenBank/DDBJ databases">
        <title>30 novel species of actinomycetes from the DSMZ collection.</title>
        <authorList>
            <person name="Nouioui I."/>
        </authorList>
    </citation>
    <scope>NUCLEOTIDE SEQUENCE [LARGE SCALE GENOMIC DNA]</scope>
    <source>
        <strain evidence="3">DSM 41981</strain>
    </source>
</reference>
<feature type="region of interest" description="Disordered" evidence="1">
    <location>
        <begin position="23"/>
        <end position="47"/>
    </location>
</feature>
<dbReference type="Proteomes" id="UP001183535">
    <property type="component" value="Unassembled WGS sequence"/>
</dbReference>
<accession>A0ABD5F2C1</accession>
<organism evidence="2 3">
    <name type="scientific">Streptomyces doudnae</name>
    <dbReference type="NCBI Taxonomy" id="3075536"/>
    <lineage>
        <taxon>Bacteria</taxon>
        <taxon>Bacillati</taxon>
        <taxon>Actinomycetota</taxon>
        <taxon>Actinomycetes</taxon>
        <taxon>Kitasatosporales</taxon>
        <taxon>Streptomycetaceae</taxon>
        <taxon>Streptomyces</taxon>
    </lineage>
</organism>
<sequence length="109" mass="11306">MTPLLLSPLARVGAALRALKSAGGPAAPAVGSARPGPLTRYDPAFGDPRGHPPRNAFVPVPGCWVCALLDDVARAAWRGDDGLGPAQWLSVTADGMGHRMRDHDVPPVP</sequence>
<gene>
    <name evidence="2" type="ORF">RM877_37420</name>
</gene>
<proteinExistence type="predicted"/>
<name>A0ABD5F2C1_9ACTN</name>
<dbReference type="EMBL" id="JAVRES010000043">
    <property type="protein sequence ID" value="MDT0440330.1"/>
    <property type="molecule type" value="Genomic_DNA"/>
</dbReference>
<comment type="caution">
    <text evidence="2">The sequence shown here is derived from an EMBL/GenBank/DDBJ whole genome shotgun (WGS) entry which is preliminary data.</text>
</comment>
<feature type="compositionally biased region" description="Low complexity" evidence="1">
    <location>
        <begin position="23"/>
        <end position="37"/>
    </location>
</feature>
<dbReference type="AlphaFoldDB" id="A0ABD5F2C1"/>
<dbReference type="RefSeq" id="WP_141721886.1">
    <property type="nucleotide sequence ID" value="NZ_JAVRES010000043.1"/>
</dbReference>